<dbReference type="AlphaFoldDB" id="A0A1A9EY12"/>
<reference evidence="3" key="1">
    <citation type="submission" date="2016-05" db="EMBL/GenBank/DDBJ databases">
        <authorList>
            <person name="Baek K."/>
            <person name="Yang S.-J."/>
        </authorList>
    </citation>
    <scope>NUCLEOTIDE SEQUENCE [LARGE SCALE GENOMIC DNA]</scope>
    <source>
        <strain evidence="3">ST58-10</strain>
    </source>
</reference>
<protein>
    <submittedName>
        <fullName evidence="2">Phosphodiesterase</fullName>
    </submittedName>
</protein>
<dbReference type="Gene3D" id="1.10.3210.10">
    <property type="entry name" value="Hypothetical protein af1432"/>
    <property type="match status" value="1"/>
</dbReference>
<dbReference type="STRING" id="1821621.A8C75_09135"/>
<dbReference type="PANTHER" id="PTHR40202">
    <property type="match status" value="1"/>
</dbReference>
<organism evidence="2 3">
    <name type="scientific">Marinobacterium aestuarii</name>
    <dbReference type="NCBI Taxonomy" id="1821621"/>
    <lineage>
        <taxon>Bacteria</taxon>
        <taxon>Pseudomonadati</taxon>
        <taxon>Pseudomonadota</taxon>
        <taxon>Gammaproteobacteria</taxon>
        <taxon>Oceanospirillales</taxon>
        <taxon>Oceanospirillaceae</taxon>
        <taxon>Marinobacterium</taxon>
    </lineage>
</organism>
<sequence>MNQQYPSLSAQNIVAFLQTLFDNCNDAYLGEAVTVSQHMLQGATLAQRGGMPDEVIVGALLHDIGHMVSPLGTFAIDDTWDRHHENSGARLLAGYFPQVVVDCVRHHVAAKRFLCATQPDYFDRLSQASVHSLQLQGGPMTADEVAEFERLPNLETILQVRYLDEAGKCPAMNTPGFSHFAPQVQRLVDAHLQAGY</sequence>
<dbReference type="SUPFAM" id="SSF109604">
    <property type="entry name" value="HD-domain/PDEase-like"/>
    <property type="match status" value="1"/>
</dbReference>
<dbReference type="Proteomes" id="UP000078070">
    <property type="component" value="Chromosome"/>
</dbReference>
<dbReference type="KEGG" id="mars:A8C75_09135"/>
<dbReference type="NCBIfam" id="TIGR00277">
    <property type="entry name" value="HDIG"/>
    <property type="match status" value="1"/>
</dbReference>
<reference evidence="2 3" key="2">
    <citation type="journal article" date="2018" name="Int. J. Syst. Evol. Microbiol.">
        <title>Marinobacterium aestuarii sp. nov., a benzene-degrading marine bacterium isolated from estuary sediment.</title>
        <authorList>
            <person name="Bae S.S."/>
            <person name="Jung J."/>
            <person name="Chung D."/>
            <person name="Baek K."/>
        </authorList>
    </citation>
    <scope>NUCLEOTIDE SEQUENCE [LARGE SCALE GENOMIC DNA]</scope>
    <source>
        <strain evidence="2 3">ST58-10</strain>
    </source>
</reference>
<dbReference type="InterPro" id="IPR006675">
    <property type="entry name" value="HDIG_dom"/>
</dbReference>
<dbReference type="Pfam" id="PF01966">
    <property type="entry name" value="HD"/>
    <property type="match status" value="1"/>
</dbReference>
<feature type="domain" description="HD" evidence="1">
    <location>
        <begin position="37"/>
        <end position="108"/>
    </location>
</feature>
<dbReference type="InterPro" id="IPR003607">
    <property type="entry name" value="HD/PDEase_dom"/>
</dbReference>
<proteinExistence type="predicted"/>
<gene>
    <name evidence="2" type="ORF">A8C75_09135</name>
</gene>
<dbReference type="CDD" id="cd00077">
    <property type="entry name" value="HDc"/>
    <property type="match status" value="1"/>
</dbReference>
<name>A0A1A9EY12_9GAMM</name>
<dbReference type="InterPro" id="IPR052567">
    <property type="entry name" value="OP_Dioxygenase"/>
</dbReference>
<dbReference type="PANTHER" id="PTHR40202:SF1">
    <property type="entry name" value="HD DOMAIN-CONTAINING PROTEIN"/>
    <property type="match status" value="1"/>
</dbReference>
<evidence type="ECO:0000259" key="1">
    <source>
        <dbReference type="Pfam" id="PF01966"/>
    </source>
</evidence>
<dbReference type="EMBL" id="CP015839">
    <property type="protein sequence ID" value="ANG62630.1"/>
    <property type="molecule type" value="Genomic_DNA"/>
</dbReference>
<accession>A0A1A9EY12</accession>
<keyword evidence="3" id="KW-1185">Reference proteome</keyword>
<evidence type="ECO:0000313" key="3">
    <source>
        <dbReference type="Proteomes" id="UP000078070"/>
    </source>
</evidence>
<dbReference type="RefSeq" id="WP_067381049.1">
    <property type="nucleotide sequence ID" value="NZ_CP015839.1"/>
</dbReference>
<dbReference type="OrthoDB" id="823268at2"/>
<dbReference type="InterPro" id="IPR006674">
    <property type="entry name" value="HD_domain"/>
</dbReference>
<evidence type="ECO:0000313" key="2">
    <source>
        <dbReference type="EMBL" id="ANG62630.1"/>
    </source>
</evidence>